<dbReference type="Gene3D" id="3.40.50.2300">
    <property type="match status" value="1"/>
</dbReference>
<keyword evidence="4" id="KW-1185">Reference proteome</keyword>
<dbReference type="InterPro" id="IPR001789">
    <property type="entry name" value="Sig_transdc_resp-reg_receiver"/>
</dbReference>
<dbReference type="SMART" id="SM00448">
    <property type="entry name" value="REC"/>
    <property type="match status" value="1"/>
</dbReference>
<dbReference type="PANTHER" id="PTHR44520">
    <property type="entry name" value="RESPONSE REGULATOR RCP1-RELATED"/>
    <property type="match status" value="1"/>
</dbReference>
<dbReference type="Proteomes" id="UP001404956">
    <property type="component" value="Unassembled WGS sequence"/>
</dbReference>
<gene>
    <name evidence="3" type="primary">rcp1_3</name>
    <name evidence="3" type="ORF">Dalu01_02157</name>
</gene>
<dbReference type="InterPro" id="IPR011006">
    <property type="entry name" value="CheY-like_superfamily"/>
</dbReference>
<evidence type="ECO:0000313" key="4">
    <source>
        <dbReference type="Proteomes" id="UP001404956"/>
    </source>
</evidence>
<keyword evidence="1" id="KW-0597">Phosphoprotein</keyword>
<proteinExistence type="predicted"/>
<evidence type="ECO:0000256" key="1">
    <source>
        <dbReference type="PROSITE-ProRule" id="PRU00169"/>
    </source>
</evidence>
<dbReference type="SUPFAM" id="SSF52172">
    <property type="entry name" value="CheY-like"/>
    <property type="match status" value="1"/>
</dbReference>
<dbReference type="PROSITE" id="PS50110">
    <property type="entry name" value="RESPONSE_REGULATORY"/>
    <property type="match status" value="1"/>
</dbReference>
<organism evidence="3 4">
    <name type="scientific">Deinococcus aluminii</name>
    <dbReference type="NCBI Taxonomy" id="1656885"/>
    <lineage>
        <taxon>Bacteria</taxon>
        <taxon>Thermotogati</taxon>
        <taxon>Deinococcota</taxon>
        <taxon>Deinococci</taxon>
        <taxon>Deinococcales</taxon>
        <taxon>Deinococcaceae</taxon>
        <taxon>Deinococcus</taxon>
    </lineage>
</organism>
<evidence type="ECO:0000313" key="3">
    <source>
        <dbReference type="EMBL" id="GAA5533749.1"/>
    </source>
</evidence>
<feature type="modified residue" description="4-aspartylphosphate" evidence="1">
    <location>
        <position position="71"/>
    </location>
</feature>
<dbReference type="Pfam" id="PF00072">
    <property type="entry name" value="Response_reg"/>
    <property type="match status" value="1"/>
</dbReference>
<evidence type="ECO:0000259" key="2">
    <source>
        <dbReference type="PROSITE" id="PS50110"/>
    </source>
</evidence>
<dbReference type="CDD" id="cd17557">
    <property type="entry name" value="REC_Rcp-like"/>
    <property type="match status" value="1"/>
</dbReference>
<dbReference type="InterPro" id="IPR052893">
    <property type="entry name" value="TCS_response_regulator"/>
</dbReference>
<dbReference type="EMBL" id="BAABRV010000004">
    <property type="protein sequence ID" value="GAA5533749.1"/>
    <property type="molecule type" value="Genomic_DNA"/>
</dbReference>
<reference evidence="3 4" key="1">
    <citation type="submission" date="2024-02" db="EMBL/GenBank/DDBJ databases">
        <title>Deinococcus aluminii NBRC 112889.</title>
        <authorList>
            <person name="Ichikawa N."/>
            <person name="Katano-Makiyama Y."/>
            <person name="Hidaka K."/>
        </authorList>
    </citation>
    <scope>NUCLEOTIDE SEQUENCE [LARGE SCALE GENOMIC DNA]</scope>
    <source>
        <strain evidence="3 4">NBRC 112889</strain>
    </source>
</reference>
<accession>A0ABP9XEF7</accession>
<name>A0ABP9XEF7_9DEIO</name>
<dbReference type="PANTHER" id="PTHR44520:SF2">
    <property type="entry name" value="RESPONSE REGULATOR RCP1"/>
    <property type="match status" value="1"/>
</dbReference>
<protein>
    <submittedName>
        <fullName evidence="3">Response regulator rcp1</fullName>
    </submittedName>
</protein>
<feature type="domain" description="Response regulatory" evidence="2">
    <location>
        <begin position="17"/>
        <end position="138"/>
    </location>
</feature>
<sequence length="155" mass="16993">MSPSAGTGGLAVTRPLRLLLVDDSLMDRHLAEEVFAEYAQLCTVTTVASGQAALDAMLGAQSELPDVVLLDINMPGLSGFEVLRAMKEHPQLVRIPVVMLTTSSHDQDITQAYTLHASSYLIKRMNFQDFVAQVEGFLEFWTKVRLTSWPEGAPS</sequence>
<comment type="caution">
    <text evidence="3">The sequence shown here is derived from an EMBL/GenBank/DDBJ whole genome shotgun (WGS) entry which is preliminary data.</text>
</comment>